<evidence type="ECO:0000313" key="2">
    <source>
        <dbReference type="Proteomes" id="UP001219389"/>
    </source>
</evidence>
<proteinExistence type="predicted"/>
<dbReference type="EMBL" id="JAQNZF010000038">
    <property type="protein sequence ID" value="MDC2744822.1"/>
    <property type="molecule type" value="Genomic_DNA"/>
</dbReference>
<reference evidence="1" key="1">
    <citation type="submission" date="2022-10" db="EMBL/GenBank/DDBJ databases">
        <title>Human gut microbiome strain richness.</title>
        <authorList>
            <person name="Chen-Liaw A."/>
        </authorList>
    </citation>
    <scope>NUCLEOTIDE SEQUENCE</scope>
    <source>
        <strain evidence="1">BSD2780120875st1_E1_BSD2780120875_150330</strain>
    </source>
</reference>
<dbReference type="RefSeq" id="WP_138343826.1">
    <property type="nucleotide sequence ID" value="NZ_JAQNZD010000040.1"/>
</dbReference>
<gene>
    <name evidence="1" type="ORF">PO382_21670</name>
</gene>
<sequence>MKTVFFTNVEIKNLKEILSHSDDCLAQKLLLKVEKADACETKYLDVTFQVCVEAHREIVAYFEKYKIRGMDIESQVCRLGKGWLRCVSIDDNYIVAQCYDDDVIYDLSYSDALFPLIDYLRNQGKKCK</sequence>
<comment type="caution">
    <text evidence="1">The sequence shown here is derived from an EMBL/GenBank/DDBJ whole genome shotgun (WGS) entry which is preliminary data.</text>
</comment>
<dbReference type="AlphaFoldDB" id="A0AAW6HMG4"/>
<name>A0AAW6HMG4_BACOV</name>
<evidence type="ECO:0000313" key="1">
    <source>
        <dbReference type="EMBL" id="MDC2744822.1"/>
    </source>
</evidence>
<accession>A0AAW6HMG4</accession>
<dbReference type="Proteomes" id="UP001219389">
    <property type="component" value="Unassembled WGS sequence"/>
</dbReference>
<organism evidence="1 2">
    <name type="scientific">Bacteroides ovatus</name>
    <dbReference type="NCBI Taxonomy" id="28116"/>
    <lineage>
        <taxon>Bacteria</taxon>
        <taxon>Pseudomonadati</taxon>
        <taxon>Bacteroidota</taxon>
        <taxon>Bacteroidia</taxon>
        <taxon>Bacteroidales</taxon>
        <taxon>Bacteroidaceae</taxon>
        <taxon>Bacteroides</taxon>
    </lineage>
</organism>
<protein>
    <submittedName>
        <fullName evidence="1">Uncharacterized protein</fullName>
    </submittedName>
</protein>